<dbReference type="RefSeq" id="WP_160912924.1">
    <property type="nucleotide sequence ID" value="NZ_WMFA01000002.1"/>
</dbReference>
<dbReference type="AlphaFoldDB" id="A0A845FA87"/>
<gene>
    <name evidence="1" type="ORF">GLW00_08050</name>
</gene>
<dbReference type="Proteomes" id="UP000450457">
    <property type="component" value="Unassembled WGS sequence"/>
</dbReference>
<proteinExistence type="predicted"/>
<dbReference type="OrthoDB" id="2679997at2"/>
<protein>
    <submittedName>
        <fullName evidence="1">Uncharacterized protein</fullName>
    </submittedName>
</protein>
<dbReference type="GeneID" id="78006940"/>
<reference evidence="1 2" key="1">
    <citation type="submission" date="2019-11" db="EMBL/GenBank/DDBJ databases">
        <title>Genome sequences of 17 halophilic strains isolated from different environments.</title>
        <authorList>
            <person name="Furrow R.E."/>
        </authorList>
    </citation>
    <scope>NUCLEOTIDE SEQUENCE [LARGE SCALE GENOMIC DNA]</scope>
    <source>
        <strain evidence="1 2">SL-4</strain>
    </source>
</reference>
<comment type="caution">
    <text evidence="1">The sequence shown here is derived from an EMBL/GenBank/DDBJ whole genome shotgun (WGS) entry which is preliminary data.</text>
</comment>
<dbReference type="EMBL" id="WMFA01000002">
    <property type="protein sequence ID" value="MYL70799.1"/>
    <property type="molecule type" value="Genomic_DNA"/>
</dbReference>
<organism evidence="1 2">
    <name type="scientific">Halobacillus litoralis</name>
    <dbReference type="NCBI Taxonomy" id="45668"/>
    <lineage>
        <taxon>Bacteria</taxon>
        <taxon>Bacillati</taxon>
        <taxon>Bacillota</taxon>
        <taxon>Bacilli</taxon>
        <taxon>Bacillales</taxon>
        <taxon>Bacillaceae</taxon>
        <taxon>Halobacillus</taxon>
    </lineage>
</organism>
<evidence type="ECO:0000313" key="1">
    <source>
        <dbReference type="EMBL" id="MYL70799.1"/>
    </source>
</evidence>
<evidence type="ECO:0000313" key="2">
    <source>
        <dbReference type="Proteomes" id="UP000450457"/>
    </source>
</evidence>
<name>A0A845FA87_9BACI</name>
<accession>A0A845FA87</accession>
<sequence length="182" mass="21354">MEDNISQWKRKNDQYLQSIKAKIQALKKHQAPSTYCYFTYSIHFSHDPAQESMLIGSFHIYNHQMEPFRNPYICLKLKEASILRFSGKYVYKDSTMKMRMPGAWERMNEKSDKEEFWLKPIEVNQIEPGNLLSFNNFQMKWSPQENYTESIKGFTYGDGFENGIASLNQIHVSGTNVREGEG</sequence>